<dbReference type="GO" id="GO:0097712">
    <property type="term" value="P:vesicle targeting, trans-Golgi to periciliary membrane compartment"/>
    <property type="evidence" value="ECO:0007669"/>
    <property type="project" value="TreeGrafter"/>
</dbReference>
<dbReference type="Pfam" id="PF14933">
    <property type="entry name" value="CEP19"/>
    <property type="match status" value="1"/>
</dbReference>
<dbReference type="PANTHER" id="PTHR31539">
    <property type="entry name" value="CENTROSOMAL PROTEIN OF 19K CEP19"/>
    <property type="match status" value="1"/>
</dbReference>
<comment type="similarity">
    <text evidence="4">Belongs to the CEP19 family.</text>
</comment>
<keyword evidence="8" id="KW-0969">Cilium</keyword>
<evidence type="ECO:0000256" key="1">
    <source>
        <dbReference type="ARBA" id="ARBA00004114"/>
    </source>
</evidence>
<dbReference type="EMBL" id="RCHS01002152">
    <property type="protein sequence ID" value="RMX49243.1"/>
    <property type="molecule type" value="Genomic_DNA"/>
</dbReference>
<evidence type="ECO:0000256" key="7">
    <source>
        <dbReference type="ARBA" id="ARBA00022794"/>
    </source>
</evidence>
<keyword evidence="12" id="KW-1185">Reference proteome</keyword>
<reference evidence="11 12" key="1">
    <citation type="journal article" date="2018" name="Sci. Rep.">
        <title>Comparative analysis of the Pocillopora damicornis genome highlights role of immune system in coral evolution.</title>
        <authorList>
            <person name="Cunning R."/>
            <person name="Bay R.A."/>
            <person name="Gillette P."/>
            <person name="Baker A.C."/>
            <person name="Traylor-Knowles N."/>
        </authorList>
    </citation>
    <scope>NUCLEOTIDE SEQUENCE [LARGE SCALE GENOMIC DNA]</scope>
    <source>
        <strain evidence="11">RSMAS</strain>
        <tissue evidence="11">Whole animal</tissue>
    </source>
</reference>
<gene>
    <name evidence="11" type="ORF">pdam_00013557</name>
</gene>
<evidence type="ECO:0000256" key="9">
    <source>
        <dbReference type="ARBA" id="ARBA00023212"/>
    </source>
</evidence>
<name>A0A3M6U6D2_POCDA</name>
<dbReference type="GO" id="GO:0034454">
    <property type="term" value="P:microtubule anchoring at centrosome"/>
    <property type="evidence" value="ECO:0007669"/>
    <property type="project" value="TreeGrafter"/>
</dbReference>
<dbReference type="PANTHER" id="PTHR31539:SF1">
    <property type="entry name" value="CENTROSOMAL PROTEIN OF 19 KDA"/>
    <property type="match status" value="1"/>
</dbReference>
<dbReference type="AlphaFoldDB" id="A0A3M6U6D2"/>
<proteinExistence type="inferred from homology"/>
<evidence type="ECO:0000313" key="11">
    <source>
        <dbReference type="EMBL" id="RMX49243.1"/>
    </source>
</evidence>
<protein>
    <recommendedName>
        <fullName evidence="5">Centrosomal protein of 19 kDa</fullName>
    </recommendedName>
</protein>
<dbReference type="Proteomes" id="UP000275408">
    <property type="component" value="Unassembled WGS sequence"/>
</dbReference>
<dbReference type="GO" id="GO:0005814">
    <property type="term" value="C:centriole"/>
    <property type="evidence" value="ECO:0007669"/>
    <property type="project" value="UniProtKB-SubCell"/>
</dbReference>
<dbReference type="InterPro" id="IPR029412">
    <property type="entry name" value="CEP19"/>
</dbReference>
<evidence type="ECO:0000313" key="12">
    <source>
        <dbReference type="Proteomes" id="UP000275408"/>
    </source>
</evidence>
<evidence type="ECO:0000256" key="10">
    <source>
        <dbReference type="ARBA" id="ARBA00023273"/>
    </source>
</evidence>
<organism evidence="11 12">
    <name type="scientific">Pocillopora damicornis</name>
    <name type="common">Cauliflower coral</name>
    <name type="synonym">Millepora damicornis</name>
    <dbReference type="NCBI Taxonomy" id="46731"/>
    <lineage>
        <taxon>Eukaryota</taxon>
        <taxon>Metazoa</taxon>
        <taxon>Cnidaria</taxon>
        <taxon>Anthozoa</taxon>
        <taxon>Hexacorallia</taxon>
        <taxon>Scleractinia</taxon>
        <taxon>Astrocoeniina</taxon>
        <taxon>Pocilloporidae</taxon>
        <taxon>Pocillopora</taxon>
    </lineage>
</organism>
<evidence type="ECO:0000256" key="5">
    <source>
        <dbReference type="ARBA" id="ARBA00022015"/>
    </source>
</evidence>
<dbReference type="GO" id="GO:0036064">
    <property type="term" value="C:ciliary basal body"/>
    <property type="evidence" value="ECO:0007669"/>
    <property type="project" value="TreeGrafter"/>
</dbReference>
<accession>A0A3M6U6D2</accession>
<keyword evidence="6" id="KW-0963">Cytoplasm</keyword>
<keyword evidence="7" id="KW-0970">Cilium biogenesis/degradation</keyword>
<dbReference type="OrthoDB" id="2163581at2759"/>
<evidence type="ECO:0000256" key="8">
    <source>
        <dbReference type="ARBA" id="ARBA00023069"/>
    </source>
</evidence>
<dbReference type="GO" id="GO:0005813">
    <property type="term" value="C:centrosome"/>
    <property type="evidence" value="ECO:0007669"/>
    <property type="project" value="TreeGrafter"/>
</dbReference>
<keyword evidence="10" id="KW-0966">Cell projection</keyword>
<keyword evidence="9" id="KW-0206">Cytoskeleton</keyword>
<comment type="caution">
    <text evidence="11">The sequence shown here is derived from an EMBL/GenBank/DDBJ whole genome shotgun (WGS) entry which is preliminary data.</text>
</comment>
<evidence type="ECO:0000256" key="6">
    <source>
        <dbReference type="ARBA" id="ARBA00022490"/>
    </source>
</evidence>
<dbReference type="GO" id="GO:0000922">
    <property type="term" value="C:spindle pole"/>
    <property type="evidence" value="ECO:0007669"/>
    <property type="project" value="TreeGrafter"/>
</dbReference>
<dbReference type="OMA" id="AKKCGIQ"/>
<sequence length="161" mass="18711">MFTPRKCGVKYEPPTLVVYYEVNLSGKIRKRSMPLRKLSKDSSISEVVNDLKESSKHAKYLENISAKQLENLLTRIQNNMEGIDTLPFLNPSTKNTDHDEDLNKLDDYELDKRKADMDKDFEKNRLRPGDDGFVYDKEVDFTAGKMESGWDDEDEYSDPDF</sequence>
<dbReference type="STRING" id="46731.A0A3M6U6D2"/>
<evidence type="ECO:0000256" key="3">
    <source>
        <dbReference type="ARBA" id="ARBA00004186"/>
    </source>
</evidence>
<comment type="subcellular location">
    <subcellularLocation>
        <location evidence="2">Cytoplasm</location>
        <location evidence="2">Cytoskeleton</location>
        <location evidence="2">Cilium basal body</location>
    </subcellularLocation>
    <subcellularLocation>
        <location evidence="1">Cytoplasm</location>
        <location evidence="1">Cytoskeleton</location>
        <location evidence="1">Microtubule organizing center</location>
        <location evidence="1">Centrosome</location>
        <location evidence="1">Centriole</location>
    </subcellularLocation>
    <subcellularLocation>
        <location evidence="3">Cytoplasm</location>
        <location evidence="3">Cytoskeleton</location>
        <location evidence="3">Spindle</location>
    </subcellularLocation>
</comment>
<evidence type="ECO:0000256" key="4">
    <source>
        <dbReference type="ARBA" id="ARBA00009371"/>
    </source>
</evidence>
<evidence type="ECO:0000256" key="2">
    <source>
        <dbReference type="ARBA" id="ARBA00004120"/>
    </source>
</evidence>